<evidence type="ECO:0000313" key="1">
    <source>
        <dbReference type="EMBL" id="AHH01758.1"/>
    </source>
</evidence>
<dbReference type="EMBL" id="KF740664">
    <property type="protein sequence ID" value="AHH01758.1"/>
    <property type="molecule type" value="Genomic_DNA"/>
</dbReference>
<dbReference type="KEGG" id="vg:18266219"/>
<evidence type="ECO:0000313" key="2">
    <source>
        <dbReference type="Proteomes" id="UP000202176"/>
    </source>
</evidence>
<keyword evidence="2" id="KW-1185">Reference proteome</keyword>
<accession>W5S4S0</accession>
<reference evidence="1 2" key="1">
    <citation type="journal article" date="2014" name="Proc. Natl. Acad. Sci. U.S.A.">
        <title>Thirty-thousand-year-old distant relative of giant icosahedral DNA viruses with a pandoravirus morphology.</title>
        <authorList>
            <person name="Legendre M."/>
            <person name="Bartoli J."/>
            <person name="Shmakova L."/>
            <person name="Jeudy S."/>
            <person name="Labadie K."/>
            <person name="Adrait A."/>
            <person name="Lescot M."/>
            <person name="Poirot O."/>
            <person name="Bertaux L."/>
            <person name="Bruley C."/>
            <person name="Coute Y."/>
            <person name="Rivkina E."/>
            <person name="Abergel C."/>
            <person name="Claverie J.M."/>
        </authorList>
    </citation>
    <scope>NUCLEOTIDE SEQUENCE [LARGE SCALE GENOMIC DNA]</scope>
    <source>
        <strain evidence="1">P1084-T</strain>
    </source>
</reference>
<organism evidence="1 2">
    <name type="scientific">Pithovirus sibericum</name>
    <dbReference type="NCBI Taxonomy" id="1450746"/>
    <lineage>
        <taxon>Viruses</taxon>
        <taxon>Pithoviruses</taxon>
        <taxon>Orthopithovirinae</taxon>
        <taxon>Alphapithovirus</taxon>
        <taxon>Alphapithovirus sibericum</taxon>
    </lineage>
</organism>
<dbReference type="GeneID" id="18266219"/>
<gene>
    <name evidence="1" type="ORF">pv_191</name>
</gene>
<dbReference type="RefSeq" id="YP_009001093.1">
    <property type="nucleotide sequence ID" value="NC_023423.1"/>
</dbReference>
<name>W5S4S0_9VIRU</name>
<protein>
    <submittedName>
        <fullName evidence="1">Uncharacterized protein</fullName>
    </submittedName>
</protein>
<sequence length="63" mass="7612">MFRDSFLFRHPIKSFLLLNGLIRKLPTKLQFSHLEFQTKLPTKLQFSHLSFRQNFQPNCNFLT</sequence>
<dbReference type="Proteomes" id="UP000202176">
    <property type="component" value="Segment"/>
</dbReference>
<proteinExistence type="predicted"/>